<proteinExistence type="predicted"/>
<gene>
    <name evidence="1" type="ORF">GCM10022409_46670</name>
</gene>
<keyword evidence="2" id="KW-1185">Reference proteome</keyword>
<accession>A0ABP7UW72</accession>
<organism evidence="1 2">
    <name type="scientific">Hymenobacter glaciei</name>
    <dbReference type="NCBI Taxonomy" id="877209"/>
    <lineage>
        <taxon>Bacteria</taxon>
        <taxon>Pseudomonadati</taxon>
        <taxon>Bacteroidota</taxon>
        <taxon>Cytophagia</taxon>
        <taxon>Cytophagales</taxon>
        <taxon>Hymenobacteraceae</taxon>
        <taxon>Hymenobacter</taxon>
    </lineage>
</organism>
<dbReference type="RefSeq" id="WP_345059470.1">
    <property type="nucleotide sequence ID" value="NZ_BAABDK010000035.1"/>
</dbReference>
<evidence type="ECO:0008006" key="3">
    <source>
        <dbReference type="Google" id="ProtNLM"/>
    </source>
</evidence>
<comment type="caution">
    <text evidence="1">The sequence shown here is derived from an EMBL/GenBank/DDBJ whole genome shotgun (WGS) entry which is preliminary data.</text>
</comment>
<dbReference type="Proteomes" id="UP001501469">
    <property type="component" value="Unassembled WGS sequence"/>
</dbReference>
<reference evidence="2" key="1">
    <citation type="journal article" date="2019" name="Int. J. Syst. Evol. Microbiol.">
        <title>The Global Catalogue of Microorganisms (GCM) 10K type strain sequencing project: providing services to taxonomists for standard genome sequencing and annotation.</title>
        <authorList>
            <consortium name="The Broad Institute Genomics Platform"/>
            <consortium name="The Broad Institute Genome Sequencing Center for Infectious Disease"/>
            <person name="Wu L."/>
            <person name="Ma J."/>
        </authorList>
    </citation>
    <scope>NUCLEOTIDE SEQUENCE [LARGE SCALE GENOMIC DNA]</scope>
    <source>
        <strain evidence="2">JCM 17225</strain>
    </source>
</reference>
<protein>
    <recommendedName>
        <fullName evidence="3">STAS/SEC14 domain-containing protein</fullName>
    </recommendedName>
</protein>
<sequence>MTPASPRLYFENAVGRLYEHPDGYALFRFSAGQRKLSELQGLFRHVRHVLERNGWHHFLSDQRLLAPFTPEEVDWLVDYWRDTAAQHPAGLYGAVVMSHNVFTRLAMGQIVQQANTASMYFRRFETEAEATGWLEQVG</sequence>
<dbReference type="EMBL" id="BAABDK010000035">
    <property type="protein sequence ID" value="GAA4054286.1"/>
    <property type="molecule type" value="Genomic_DNA"/>
</dbReference>
<name>A0ABP7UW72_9BACT</name>
<evidence type="ECO:0000313" key="2">
    <source>
        <dbReference type="Proteomes" id="UP001501469"/>
    </source>
</evidence>
<evidence type="ECO:0000313" key="1">
    <source>
        <dbReference type="EMBL" id="GAA4054286.1"/>
    </source>
</evidence>